<dbReference type="AlphaFoldDB" id="B7QAG3"/>
<dbReference type="VEuPathDB" id="VectorBase:ISCW012817"/>
<gene>
    <name evidence="2" type="ORF">IscW_ISCW012817</name>
</gene>
<reference evidence="3" key="2">
    <citation type="submission" date="2020-05" db="UniProtKB">
        <authorList>
            <consortium name="EnsemblMetazoa"/>
        </authorList>
    </citation>
    <scope>IDENTIFICATION</scope>
    <source>
        <strain evidence="3">wikel</strain>
    </source>
</reference>
<name>B7QAG3_IXOSC</name>
<evidence type="ECO:0000256" key="1">
    <source>
        <dbReference type="SAM" id="MobiDB-lite"/>
    </source>
</evidence>
<dbReference type="Proteomes" id="UP000001555">
    <property type="component" value="Unassembled WGS sequence"/>
</dbReference>
<dbReference type="EMBL" id="ABJB011028330">
    <property type="status" value="NOT_ANNOTATED_CDS"/>
    <property type="molecule type" value="Genomic_DNA"/>
</dbReference>
<accession>B7QAG3</accession>
<reference evidence="2 4" key="1">
    <citation type="submission" date="2008-03" db="EMBL/GenBank/DDBJ databases">
        <title>Annotation of Ixodes scapularis.</title>
        <authorList>
            <consortium name="Ixodes scapularis Genome Project Consortium"/>
            <person name="Caler E."/>
            <person name="Hannick L.I."/>
            <person name="Bidwell S."/>
            <person name="Joardar V."/>
            <person name="Thiagarajan M."/>
            <person name="Amedeo P."/>
            <person name="Galinsky K.J."/>
            <person name="Schobel S."/>
            <person name="Inman J."/>
            <person name="Hostetler J."/>
            <person name="Miller J."/>
            <person name="Hammond M."/>
            <person name="Megy K."/>
            <person name="Lawson D."/>
            <person name="Kodira C."/>
            <person name="Sutton G."/>
            <person name="Meyer J."/>
            <person name="Hill C.A."/>
            <person name="Birren B."/>
            <person name="Nene V."/>
            <person name="Collins F."/>
            <person name="Alarcon-Chaidez F."/>
            <person name="Wikel S."/>
            <person name="Strausberg R."/>
        </authorList>
    </citation>
    <scope>NUCLEOTIDE SEQUENCE [LARGE SCALE GENOMIC DNA]</scope>
    <source>
        <strain evidence="4">Wikel</strain>
        <strain evidence="2">Wikel colony</strain>
    </source>
</reference>
<dbReference type="InterPro" id="IPR014752">
    <property type="entry name" value="Arrestin-like_C"/>
</dbReference>
<dbReference type="EnsemblMetazoa" id="ISCW012817-RA">
    <property type="protein sequence ID" value="ISCW012817-PA"/>
    <property type="gene ID" value="ISCW012817"/>
</dbReference>
<dbReference type="PaxDb" id="6945-B7QAG3"/>
<evidence type="ECO:0000313" key="2">
    <source>
        <dbReference type="EMBL" id="EEC15835.1"/>
    </source>
</evidence>
<dbReference type="OrthoDB" id="6482539at2759"/>
<dbReference type="VEuPathDB" id="VectorBase:ISCI012817"/>
<protein>
    <submittedName>
        <fullName evidence="2 3">Uncharacterized protein</fullName>
    </submittedName>
</protein>
<proteinExistence type="predicted"/>
<sequence length="169" mass="17769">MPGCIAEKLSTEGPHLRISDHAKKNLFGIVVSYEVKVKIGLGTLSSLSGRGEIACFVPFLLMHAGPAEIPKPDSFEENEILTVHRPMTPPPSTSGIPLPNGLEAAIAESANAGTAIVGPYESSPPASIDFLDESPTEGSPVALSQDLPEPEVIQKLSDINIRGVPPLID</sequence>
<keyword evidence="4" id="KW-1185">Reference proteome</keyword>
<dbReference type="InParanoid" id="B7QAG3"/>
<dbReference type="VEuPathDB" id="VectorBase:ISCP_012449"/>
<dbReference type="HOGENOM" id="CLU_1580267_0_0_1"/>
<organism>
    <name type="scientific">Ixodes scapularis</name>
    <name type="common">Black-legged tick</name>
    <name type="synonym">Deer tick</name>
    <dbReference type="NCBI Taxonomy" id="6945"/>
    <lineage>
        <taxon>Eukaryota</taxon>
        <taxon>Metazoa</taxon>
        <taxon>Ecdysozoa</taxon>
        <taxon>Arthropoda</taxon>
        <taxon>Chelicerata</taxon>
        <taxon>Arachnida</taxon>
        <taxon>Acari</taxon>
        <taxon>Parasitiformes</taxon>
        <taxon>Ixodida</taxon>
        <taxon>Ixodoidea</taxon>
        <taxon>Ixodidae</taxon>
        <taxon>Ixodinae</taxon>
        <taxon>Ixodes</taxon>
    </lineage>
</organism>
<evidence type="ECO:0000313" key="4">
    <source>
        <dbReference type="Proteomes" id="UP000001555"/>
    </source>
</evidence>
<feature type="region of interest" description="Disordered" evidence="1">
    <location>
        <begin position="126"/>
        <end position="149"/>
    </location>
</feature>
<evidence type="ECO:0000313" key="3">
    <source>
        <dbReference type="EnsemblMetazoa" id="ISCW012817-PA"/>
    </source>
</evidence>
<dbReference type="EMBL" id="DS894584">
    <property type="protein sequence ID" value="EEC15835.1"/>
    <property type="molecule type" value="Genomic_DNA"/>
</dbReference>
<dbReference type="Gene3D" id="2.60.40.640">
    <property type="match status" value="1"/>
</dbReference>